<feature type="domain" description="OmpR/PhoB-type" evidence="3">
    <location>
        <begin position="1"/>
        <end position="91"/>
    </location>
</feature>
<name>A0ABV1XEC4_9ACTN</name>
<comment type="caution">
    <text evidence="4">The sequence shown here is derived from an EMBL/GenBank/DDBJ whole genome shotgun (WGS) entry which is preliminary data.</text>
</comment>
<evidence type="ECO:0000256" key="2">
    <source>
        <dbReference type="PROSITE-ProRule" id="PRU01091"/>
    </source>
</evidence>
<dbReference type="SUPFAM" id="SSF46894">
    <property type="entry name" value="C-terminal effector domain of the bipartite response regulators"/>
    <property type="match status" value="1"/>
</dbReference>
<reference evidence="4 5" key="1">
    <citation type="submission" date="2024-06" db="EMBL/GenBank/DDBJ databases">
        <title>The Natural Products Discovery Center: Release of the First 8490 Sequenced Strains for Exploring Actinobacteria Biosynthetic Diversity.</title>
        <authorList>
            <person name="Kalkreuter E."/>
            <person name="Kautsar S.A."/>
            <person name="Yang D."/>
            <person name="Bader C.D."/>
            <person name="Teijaro C.N."/>
            <person name="Fluegel L."/>
            <person name="Davis C.M."/>
            <person name="Simpson J.R."/>
            <person name="Lauterbach L."/>
            <person name="Steele A.D."/>
            <person name="Gui C."/>
            <person name="Meng S."/>
            <person name="Li G."/>
            <person name="Viehrig K."/>
            <person name="Ye F."/>
            <person name="Su P."/>
            <person name="Kiefer A.F."/>
            <person name="Nichols A."/>
            <person name="Cepeda A.J."/>
            <person name="Yan W."/>
            <person name="Fan B."/>
            <person name="Jiang Y."/>
            <person name="Adhikari A."/>
            <person name="Zheng C.-J."/>
            <person name="Schuster L."/>
            <person name="Cowan T.M."/>
            <person name="Smanski M.J."/>
            <person name="Chevrette M.G."/>
            <person name="De Carvalho L.P.S."/>
            <person name="Shen B."/>
        </authorList>
    </citation>
    <scope>NUCLEOTIDE SEQUENCE [LARGE SCALE GENOMIC DNA]</scope>
    <source>
        <strain evidence="4 5">NPDC000234</strain>
    </source>
</reference>
<dbReference type="InterPro" id="IPR051677">
    <property type="entry name" value="AfsR-DnrI-RedD_regulator"/>
</dbReference>
<dbReference type="SMART" id="SM00862">
    <property type="entry name" value="Trans_reg_C"/>
    <property type="match status" value="1"/>
</dbReference>
<dbReference type="InterPro" id="IPR016032">
    <property type="entry name" value="Sig_transdc_resp-reg_C-effctor"/>
</dbReference>
<keyword evidence="5" id="KW-1185">Reference proteome</keyword>
<dbReference type="Gene3D" id="1.10.10.10">
    <property type="entry name" value="Winged helix-like DNA-binding domain superfamily/Winged helix DNA-binding domain"/>
    <property type="match status" value="1"/>
</dbReference>
<dbReference type="SUPFAM" id="SSF48452">
    <property type="entry name" value="TPR-like"/>
    <property type="match status" value="1"/>
</dbReference>
<evidence type="ECO:0000259" key="3">
    <source>
        <dbReference type="PROSITE" id="PS51755"/>
    </source>
</evidence>
<organism evidence="4 5">
    <name type="scientific">Streptomyces hyaluromycini</name>
    <dbReference type="NCBI Taxonomy" id="1377993"/>
    <lineage>
        <taxon>Bacteria</taxon>
        <taxon>Bacillati</taxon>
        <taxon>Actinomycetota</taxon>
        <taxon>Actinomycetes</taxon>
        <taxon>Kitasatosporales</taxon>
        <taxon>Streptomycetaceae</taxon>
        <taxon>Streptomyces</taxon>
    </lineage>
</organism>
<evidence type="ECO:0000313" key="5">
    <source>
        <dbReference type="Proteomes" id="UP001474181"/>
    </source>
</evidence>
<proteinExistence type="predicted"/>
<protein>
    <submittedName>
        <fullName evidence="4">Helix-turn-helix domain-containing protein</fullName>
    </submittedName>
</protein>
<sequence length="127" mass="13226">MRFGILGPLDVRTDDGIPLDPGGPRPRALLTLLLLEAGRSVSAQRLTDGLYGAEPPAGAANALQSQVSRLRRRLAPHAEIEATATGYRVAVAPDAVDAHQFEAWSAAGRAALAAGDHGEAAARLREA</sequence>
<dbReference type="Pfam" id="PF00486">
    <property type="entry name" value="Trans_reg_C"/>
    <property type="match status" value="1"/>
</dbReference>
<dbReference type="EMBL" id="JBEPEK010000785">
    <property type="protein sequence ID" value="MER7187338.1"/>
    <property type="molecule type" value="Genomic_DNA"/>
</dbReference>
<evidence type="ECO:0000313" key="4">
    <source>
        <dbReference type="EMBL" id="MER7187338.1"/>
    </source>
</evidence>
<dbReference type="InterPro" id="IPR001867">
    <property type="entry name" value="OmpR/PhoB-type_DNA-bd"/>
</dbReference>
<evidence type="ECO:0000256" key="1">
    <source>
        <dbReference type="ARBA" id="ARBA00023125"/>
    </source>
</evidence>
<dbReference type="PANTHER" id="PTHR35807">
    <property type="entry name" value="TRANSCRIPTIONAL REGULATOR REDD-RELATED"/>
    <property type="match status" value="1"/>
</dbReference>
<dbReference type="InterPro" id="IPR011990">
    <property type="entry name" value="TPR-like_helical_dom_sf"/>
</dbReference>
<dbReference type="InterPro" id="IPR036388">
    <property type="entry name" value="WH-like_DNA-bd_sf"/>
</dbReference>
<feature type="DNA-binding region" description="OmpR/PhoB-type" evidence="2">
    <location>
        <begin position="1"/>
        <end position="91"/>
    </location>
</feature>
<keyword evidence="1 2" id="KW-0238">DNA-binding</keyword>
<dbReference type="Proteomes" id="UP001474181">
    <property type="component" value="Unassembled WGS sequence"/>
</dbReference>
<dbReference type="PANTHER" id="PTHR35807:SF1">
    <property type="entry name" value="TRANSCRIPTIONAL REGULATOR REDD"/>
    <property type="match status" value="1"/>
</dbReference>
<dbReference type="RefSeq" id="WP_350791691.1">
    <property type="nucleotide sequence ID" value="NZ_JBEPEK010000785.1"/>
</dbReference>
<accession>A0ABV1XEC4</accession>
<gene>
    <name evidence="4" type="ORF">ABT404_49105</name>
</gene>
<feature type="non-terminal residue" evidence="4">
    <location>
        <position position="127"/>
    </location>
</feature>
<dbReference type="PROSITE" id="PS51755">
    <property type="entry name" value="OMPR_PHOB"/>
    <property type="match status" value="1"/>
</dbReference>